<accession>A0A839EBI7</accession>
<comment type="caution">
    <text evidence="1">The sequence shown here is derived from an EMBL/GenBank/DDBJ whole genome shotgun (WGS) entry which is preliminary data.</text>
</comment>
<name>A0A839EBI7_9HYPH</name>
<keyword evidence="2" id="KW-1185">Reference proteome</keyword>
<dbReference type="RefSeq" id="WP_182547144.1">
    <property type="nucleotide sequence ID" value="NZ_JACGXN010000001.1"/>
</dbReference>
<sequence>MAKLRVYIAFVTNLEAFIDLASYEILFAVCTECSRAKQIDRYELAKKYGLYSPINAIRPKLKCNACDRKTVSVVGKANGPRD</sequence>
<protein>
    <submittedName>
        <fullName evidence="1">Uncharacterized protein</fullName>
    </submittedName>
</protein>
<dbReference type="Proteomes" id="UP000549052">
    <property type="component" value="Unassembled WGS sequence"/>
</dbReference>
<evidence type="ECO:0000313" key="1">
    <source>
        <dbReference type="EMBL" id="MBA8876322.1"/>
    </source>
</evidence>
<organism evidence="1 2">
    <name type="scientific">Phyllobacterium myrsinacearum</name>
    <dbReference type="NCBI Taxonomy" id="28101"/>
    <lineage>
        <taxon>Bacteria</taxon>
        <taxon>Pseudomonadati</taxon>
        <taxon>Pseudomonadota</taxon>
        <taxon>Alphaproteobacteria</taxon>
        <taxon>Hyphomicrobiales</taxon>
        <taxon>Phyllobacteriaceae</taxon>
        <taxon>Phyllobacterium</taxon>
    </lineage>
</organism>
<evidence type="ECO:0000313" key="2">
    <source>
        <dbReference type="Proteomes" id="UP000549052"/>
    </source>
</evidence>
<dbReference type="EMBL" id="JACGXN010000001">
    <property type="protein sequence ID" value="MBA8876322.1"/>
    <property type="molecule type" value="Genomic_DNA"/>
</dbReference>
<reference evidence="1 2" key="1">
    <citation type="submission" date="2020-07" db="EMBL/GenBank/DDBJ databases">
        <title>Genomic Encyclopedia of Type Strains, Phase IV (KMG-V): Genome sequencing to study the core and pangenomes of soil and plant-associated prokaryotes.</title>
        <authorList>
            <person name="Whitman W."/>
        </authorList>
    </citation>
    <scope>NUCLEOTIDE SEQUENCE [LARGE SCALE GENOMIC DNA]</scope>
    <source>
        <strain evidence="1 2">AN3</strain>
    </source>
</reference>
<proteinExistence type="predicted"/>
<gene>
    <name evidence="1" type="ORF">FHW16_000004</name>
</gene>
<dbReference type="AlphaFoldDB" id="A0A839EBI7"/>